<evidence type="ECO:0000313" key="22">
    <source>
        <dbReference type="RefSeq" id="XP_021538901.1"/>
    </source>
</evidence>
<protein>
    <recommendedName>
        <fullName evidence="14">FYVE and coiled-coil domain-containing protein 1</fullName>
    </recommendedName>
</protein>
<dbReference type="InterPro" id="IPR011011">
    <property type="entry name" value="Znf_FYVE_PHD"/>
</dbReference>
<dbReference type="PANTHER" id="PTHR46753">
    <property type="entry name" value="FYVE AND COILED-COIL DOMAIN-CONTAINING PROTEIN 1"/>
    <property type="match status" value="1"/>
</dbReference>
<keyword evidence="6" id="KW-0967">Endosome</keyword>
<keyword evidence="7 15" id="KW-0863">Zinc-finger</keyword>
<dbReference type="Gene3D" id="2.60.120.680">
    <property type="entry name" value="GOLD domain"/>
    <property type="match status" value="1"/>
</dbReference>
<dbReference type="Gene3D" id="1.20.58.900">
    <property type="match status" value="1"/>
</dbReference>
<proteinExistence type="predicted"/>
<evidence type="ECO:0000256" key="2">
    <source>
        <dbReference type="ARBA" id="ARBA00004371"/>
    </source>
</evidence>
<dbReference type="RefSeq" id="XP_021538901.1">
    <property type="nucleotide sequence ID" value="XM_021683226.1"/>
</dbReference>
<dbReference type="SUPFAM" id="SSF57903">
    <property type="entry name" value="FYVE/PHD zinc finger"/>
    <property type="match status" value="1"/>
</dbReference>
<evidence type="ECO:0000256" key="3">
    <source>
        <dbReference type="ARBA" id="ARBA00004419"/>
    </source>
</evidence>
<dbReference type="PROSITE" id="PS50178">
    <property type="entry name" value="ZF_FYVE"/>
    <property type="match status" value="1"/>
</dbReference>
<feature type="coiled-coil region" evidence="16">
    <location>
        <begin position="906"/>
        <end position="1141"/>
    </location>
</feature>
<evidence type="ECO:0000256" key="17">
    <source>
        <dbReference type="SAM" id="MobiDB-lite"/>
    </source>
</evidence>
<evidence type="ECO:0000313" key="21">
    <source>
        <dbReference type="Proteomes" id="UP000248481"/>
    </source>
</evidence>
<evidence type="ECO:0000256" key="7">
    <source>
        <dbReference type="ARBA" id="ARBA00022771"/>
    </source>
</evidence>
<evidence type="ECO:0000256" key="5">
    <source>
        <dbReference type="ARBA" id="ARBA00022723"/>
    </source>
</evidence>
<keyword evidence="4" id="KW-0597">Phosphoprotein</keyword>
<evidence type="ECO:0000256" key="10">
    <source>
        <dbReference type="ARBA" id="ARBA00023054"/>
    </source>
</evidence>
<dbReference type="PROSITE" id="PS50866">
    <property type="entry name" value="GOLD"/>
    <property type="match status" value="1"/>
</dbReference>
<dbReference type="GO" id="GO:1901098">
    <property type="term" value="P:positive regulation of autophagosome maturation"/>
    <property type="evidence" value="ECO:0007669"/>
    <property type="project" value="TreeGrafter"/>
</dbReference>
<feature type="coiled-coil region" evidence="16">
    <location>
        <begin position="813"/>
        <end position="843"/>
    </location>
</feature>
<evidence type="ECO:0000256" key="15">
    <source>
        <dbReference type="PROSITE-ProRule" id="PRU00091"/>
    </source>
</evidence>
<evidence type="ECO:0000256" key="13">
    <source>
        <dbReference type="ARBA" id="ARBA00055152"/>
    </source>
</evidence>
<accession>A0A2Y9GIA3</accession>
<dbReference type="InParanoid" id="A0A2Y9GIA3"/>
<feature type="region of interest" description="Disordered" evidence="17">
    <location>
        <begin position="1225"/>
        <end position="1267"/>
    </location>
</feature>
<evidence type="ECO:0000256" key="4">
    <source>
        <dbReference type="ARBA" id="ARBA00022553"/>
    </source>
</evidence>
<dbReference type="GO" id="GO:0005764">
    <property type="term" value="C:lysosome"/>
    <property type="evidence" value="ECO:0007669"/>
    <property type="project" value="UniProtKB-SubCell"/>
</dbReference>
<feature type="compositionally biased region" description="Low complexity" evidence="17">
    <location>
        <begin position="1225"/>
        <end position="1236"/>
    </location>
</feature>
<evidence type="ECO:0000259" key="18">
    <source>
        <dbReference type="PROSITE" id="PS50178"/>
    </source>
</evidence>
<feature type="coiled-coil region" evidence="16">
    <location>
        <begin position="225"/>
        <end position="273"/>
    </location>
</feature>
<dbReference type="GO" id="GO:0005776">
    <property type="term" value="C:autophagosome"/>
    <property type="evidence" value="ECO:0007669"/>
    <property type="project" value="UniProtKB-SubCell"/>
</dbReference>
<sequence length="1562" mass="175589">MASPMAESQLQRIIRDLQDAVTELSKEFKEAGEPITDDSTSLHKFSYKLEYLLQFDQKEKATLLGNRKDYWDYFCACLAKVKGANDGIRFVRSIPELQTSLGKGRAFIRYSLVHQRLADTLQQCFMNTKVTSDWYYARSPFLKPKLSSDIVGQLYELTEVQFDLASRGYDLDAAWPAFARRTLAPGSSAYLWKPPSRSSSMSSLVSSYLQTQEMASSFDVSSPLNNEAQEGFDEMRLELDQLEVREKRLQEQMQQLDRENQELRAAVSLQGEKLQTERERGRAAAEDNARLTCMVAELQKQWEVTQATQNAVKEFQECLQALELGAAEKEEDYHSAMRRLESMLRPLVQELEAARDLLGGEDQHSANVPAQPGTAEQKADAAPDTQGQQELLPSASALEVQELREKLRALEGENTKAQELNRQQSGQLEQLAKELQLKEAARASLERLLEETAPLREELAGKGHEAAQLRRQLQESLGHLSSLEQELAEVRQGEQQRREEKELLQQEARFLARQPRLLEAQLAQLSRHVSELQEQKRQLIRDKDHLSQKVGALERLAGQPGPDLPTAGEKPEAQGPLGSTLQQVFKKPEEEQRSPQEGQTGDSQMRGNGQEEKLQQANRELEKELQNVLERNQLLEGKLQALQADYQALQQREAAIRGSLASLEAEQASIRHMGDQMEASLLAVRKAKETMRAHMAEKEAALRNTEAERQQLQEEVGLCRQLVEARERELGALERQCRQQTQLIETLTAEKGQQGLGTPEDRACREPAAQPALGQAQVETQQGEAGHLPAEVLDLQAKLQAALGDREKVQGQLSVAEAALREHRALVQQLKEQNEALKRAQGRELLQLSEREGAPREERTEEEERSRAENPPVPEYSSPEAQLEQAEPQGQMPGASAATDEPGVHVSAQLAEKKQTEEALASALRELRDAKEAASRQREGLEEQVARLQQERDSVQERLKVAEEAARSLPGLQAQLAQAKQQAQSLQDTAHEELNALKFQLSTEIMDHQSRLKTASEECRSLRDQLEERGRQLQAAEEAVERLQAAQADLGEQLRGTSKRLCESQAAMQKKDEEGAALRDSLDRTRKELEKAMAKIQEYYNRLCQEVTNREKNDQKMLADLDDLTRTKQYLEERLIELLRDKDALWQKSDALEFQQKLSAEERWLGDPEASHCHDCKREFSWMVRRHHCRVCGHVFCYYCCNNYVLKRSGKKERCCRACFQKFSDGPASPDSASSGTSQGEPSPALSPAHAGPQAARGQDADYRPPDDAVFDIITDEELCQIQESGSSLPETPTETDSLDPNLPEQDTMSTLLTPEDTEDMPLGQDAEICLLKSGELMIKLPLTVDEIASFGESKRELFVRSSTYSLIPITVAEAGLTISWVFSSDPKSISFSVVFREAEDTPLDQCKVLIPTTRCSSHKENIQGQLKVRTPGIYMLIFDNTFSRFQETWPMNRLRQNLVMSVIQGRSCLWGLQSHTHASAGRLPNQNCTFIDESSILEALWDSGSGDPLHSYLPKNYPEAHQMPTPALRSGGEKLLYPKTYSSIASAALFGTVLFLTSGFK</sequence>
<dbReference type="STRING" id="29088.A0A2Y9GIA3"/>
<keyword evidence="12" id="KW-0968">Cytoplasmic vesicle</keyword>
<dbReference type="KEGG" id="nsu:110574539"/>
<keyword evidence="21" id="KW-1185">Reference proteome</keyword>
<feature type="compositionally biased region" description="Polar residues" evidence="17">
    <location>
        <begin position="1285"/>
        <end position="1296"/>
    </location>
</feature>
<gene>
    <name evidence="22" type="primary">FYCO1</name>
</gene>
<name>A0A2Y9GIA3_NEOSC</name>
<dbReference type="InterPro" id="IPR017455">
    <property type="entry name" value="Znf_FYVE-rel"/>
</dbReference>
<dbReference type="GeneID" id="110574539"/>
<dbReference type="PROSITE" id="PS50826">
    <property type="entry name" value="RUN"/>
    <property type="match status" value="1"/>
</dbReference>
<dbReference type="Pfam" id="PF01363">
    <property type="entry name" value="FYVE"/>
    <property type="match status" value="1"/>
</dbReference>
<keyword evidence="8" id="KW-0862">Zinc</keyword>
<reference evidence="22" key="1">
    <citation type="submission" date="2025-08" db="UniProtKB">
        <authorList>
            <consortium name="RefSeq"/>
        </authorList>
    </citation>
    <scope>IDENTIFICATION</scope>
    <source>
        <tissue evidence="22">Blood</tissue>
    </source>
</reference>
<keyword evidence="9" id="KW-0007">Acetylation</keyword>
<evidence type="ECO:0000256" key="8">
    <source>
        <dbReference type="ARBA" id="ARBA00022833"/>
    </source>
</evidence>
<evidence type="ECO:0000256" key="6">
    <source>
        <dbReference type="ARBA" id="ARBA00022753"/>
    </source>
</evidence>
<dbReference type="FunFam" id="2.60.120.680:FF:000004">
    <property type="entry name" value="FYVE and coiled-coil domain containing 1"/>
    <property type="match status" value="1"/>
</dbReference>
<dbReference type="InterPro" id="IPR013083">
    <property type="entry name" value="Znf_RING/FYVE/PHD"/>
</dbReference>
<feature type="region of interest" description="Disordered" evidence="17">
    <location>
        <begin position="362"/>
        <end position="387"/>
    </location>
</feature>
<dbReference type="PANTHER" id="PTHR46753:SF2">
    <property type="entry name" value="FYVE AND COILED-COIL DOMAIN-CONTAINING PROTEIN 1"/>
    <property type="match status" value="1"/>
</dbReference>
<evidence type="ECO:0000256" key="16">
    <source>
        <dbReference type="SAM" id="Coils"/>
    </source>
</evidence>
<dbReference type="SUPFAM" id="SSF140741">
    <property type="entry name" value="RUN domain-like"/>
    <property type="match status" value="1"/>
</dbReference>
<dbReference type="CDD" id="cd17698">
    <property type="entry name" value="RUN_FYCO1"/>
    <property type="match status" value="1"/>
</dbReference>
<evidence type="ECO:0000256" key="12">
    <source>
        <dbReference type="ARBA" id="ARBA00023329"/>
    </source>
</evidence>
<dbReference type="SMART" id="SM00064">
    <property type="entry name" value="FYVE"/>
    <property type="match status" value="1"/>
</dbReference>
<feature type="coiled-coil region" evidence="16">
    <location>
        <begin position="400"/>
        <end position="549"/>
    </location>
</feature>
<dbReference type="GO" id="GO:0005770">
    <property type="term" value="C:late endosome"/>
    <property type="evidence" value="ECO:0007669"/>
    <property type="project" value="TreeGrafter"/>
</dbReference>
<dbReference type="InterPro" id="IPR047337">
    <property type="entry name" value="FYVE_FYCO1"/>
</dbReference>
<evidence type="ECO:0000256" key="11">
    <source>
        <dbReference type="ARBA" id="ARBA00023228"/>
    </source>
</evidence>
<evidence type="ECO:0000259" key="20">
    <source>
        <dbReference type="PROSITE" id="PS50866"/>
    </source>
</evidence>
<comment type="subcellular location">
    <subcellularLocation>
        <location evidence="3">Cytoplasmic vesicle</location>
        <location evidence="3">Autophagosome</location>
    </subcellularLocation>
    <subcellularLocation>
        <location evidence="1">Endosome</location>
    </subcellularLocation>
    <subcellularLocation>
        <location evidence="2">Lysosome</location>
    </subcellularLocation>
</comment>
<dbReference type="GO" id="GO:0072383">
    <property type="term" value="P:plus-end-directed vesicle transport along microtubule"/>
    <property type="evidence" value="ECO:0007669"/>
    <property type="project" value="TreeGrafter"/>
</dbReference>
<dbReference type="InterPro" id="IPR004012">
    <property type="entry name" value="Run_dom"/>
</dbReference>
<keyword evidence="10 16" id="KW-0175">Coiled coil</keyword>
<dbReference type="Proteomes" id="UP000248481">
    <property type="component" value="Chromosome 1"/>
</dbReference>
<organism evidence="21 22">
    <name type="scientific">Neomonachus schauinslandi</name>
    <name type="common">Hawaiian monk seal</name>
    <name type="synonym">Monachus schauinslandi</name>
    <dbReference type="NCBI Taxonomy" id="29088"/>
    <lineage>
        <taxon>Eukaryota</taxon>
        <taxon>Metazoa</taxon>
        <taxon>Chordata</taxon>
        <taxon>Craniata</taxon>
        <taxon>Vertebrata</taxon>
        <taxon>Euteleostomi</taxon>
        <taxon>Mammalia</taxon>
        <taxon>Eutheria</taxon>
        <taxon>Laurasiatheria</taxon>
        <taxon>Carnivora</taxon>
        <taxon>Caniformia</taxon>
        <taxon>Pinnipedia</taxon>
        <taxon>Phocidae</taxon>
        <taxon>Monachinae</taxon>
        <taxon>Monachini</taxon>
        <taxon>Neomonachus</taxon>
    </lineage>
</organism>
<feature type="domain" description="FYVE-type" evidence="18">
    <location>
        <begin position="1167"/>
        <end position="1224"/>
    </location>
</feature>
<dbReference type="InterPro" id="IPR000306">
    <property type="entry name" value="Znf_FYVE"/>
</dbReference>
<feature type="domain" description="GOLD" evidence="20">
    <location>
        <begin position="1328"/>
        <end position="1461"/>
    </location>
</feature>
<dbReference type="InterPro" id="IPR037213">
    <property type="entry name" value="Run_dom_sf"/>
</dbReference>
<dbReference type="FunFam" id="3.30.40.10:FF:000341">
    <property type="entry name" value="FYVE and coiled-coil domain containing 1"/>
    <property type="match status" value="1"/>
</dbReference>
<feature type="region of interest" description="Disordered" evidence="17">
    <location>
        <begin position="1285"/>
        <end position="1308"/>
    </location>
</feature>
<dbReference type="Pfam" id="PF02759">
    <property type="entry name" value="RUN"/>
    <property type="match status" value="1"/>
</dbReference>
<dbReference type="CTD" id="79443"/>
<keyword evidence="5" id="KW-0479">Metal-binding</keyword>
<feature type="compositionally biased region" description="Basic and acidic residues" evidence="17">
    <location>
        <begin position="849"/>
        <end position="868"/>
    </location>
</feature>
<dbReference type="GO" id="GO:0008270">
    <property type="term" value="F:zinc ion binding"/>
    <property type="evidence" value="ECO:0007669"/>
    <property type="project" value="UniProtKB-KW"/>
</dbReference>
<comment type="function">
    <text evidence="13">May mediate microtubule plus end-directed vesicle transport.</text>
</comment>
<dbReference type="CDD" id="cd15726">
    <property type="entry name" value="FYVE_FYCO1"/>
    <property type="match status" value="1"/>
</dbReference>
<feature type="compositionally biased region" description="Polar residues" evidence="17">
    <location>
        <begin position="595"/>
        <end position="607"/>
    </location>
</feature>
<feature type="domain" description="RUN" evidence="19">
    <location>
        <begin position="36"/>
        <end position="169"/>
    </location>
</feature>
<feature type="region of interest" description="Disordered" evidence="17">
    <location>
        <begin position="555"/>
        <end position="613"/>
    </location>
</feature>
<evidence type="ECO:0000256" key="1">
    <source>
        <dbReference type="ARBA" id="ARBA00004177"/>
    </source>
</evidence>
<evidence type="ECO:0000256" key="9">
    <source>
        <dbReference type="ARBA" id="ARBA00022990"/>
    </source>
</evidence>
<dbReference type="InterPro" id="IPR047336">
    <property type="entry name" value="RUN_FYCO1"/>
</dbReference>
<keyword evidence="11" id="KW-0458">Lysosome</keyword>
<feature type="region of interest" description="Disordered" evidence="17">
    <location>
        <begin position="843"/>
        <end position="905"/>
    </location>
</feature>
<dbReference type="Gene3D" id="3.30.40.10">
    <property type="entry name" value="Zinc/RING finger domain, C3HC4 (zinc finger)"/>
    <property type="match status" value="1"/>
</dbReference>
<dbReference type="InterPro" id="IPR036598">
    <property type="entry name" value="GOLD_dom_sf"/>
</dbReference>
<dbReference type="SUPFAM" id="SSF101576">
    <property type="entry name" value="Supernatant protein factor (SPF), C-terminal domain"/>
    <property type="match status" value="1"/>
</dbReference>
<evidence type="ECO:0000259" key="19">
    <source>
        <dbReference type="PROSITE" id="PS50826"/>
    </source>
</evidence>
<evidence type="ECO:0000256" key="14">
    <source>
        <dbReference type="ARBA" id="ARBA00073225"/>
    </source>
</evidence>
<dbReference type="FunFam" id="1.20.58.900:FF:000010">
    <property type="entry name" value="FYVE and coiled-coil domain containing 1"/>
    <property type="match status" value="1"/>
</dbReference>
<dbReference type="InterPro" id="IPR009038">
    <property type="entry name" value="GOLD_dom"/>
</dbReference>